<dbReference type="InterPro" id="IPR000688">
    <property type="entry name" value="HypA/HybF"/>
</dbReference>
<dbReference type="PANTHER" id="PTHR34535:SF3">
    <property type="entry name" value="HYDROGENASE MATURATION FACTOR HYPA"/>
    <property type="match status" value="1"/>
</dbReference>
<dbReference type="PANTHER" id="PTHR34535">
    <property type="entry name" value="HYDROGENASE MATURATION FACTOR HYPA"/>
    <property type="match status" value="1"/>
</dbReference>
<dbReference type="GO" id="GO:0016151">
    <property type="term" value="F:nickel cation binding"/>
    <property type="evidence" value="ECO:0007669"/>
    <property type="project" value="InterPro"/>
</dbReference>
<dbReference type="HAMAP" id="MF_00213">
    <property type="entry name" value="HypA_HybF"/>
    <property type="match status" value="1"/>
</dbReference>
<evidence type="ECO:0000256" key="3">
    <source>
        <dbReference type="ARBA" id="ARBA00022833"/>
    </source>
</evidence>
<protein>
    <recommendedName>
        <fullName evidence="5">Hydrogenase maturation factor HypA</fullName>
    </recommendedName>
</protein>
<gene>
    <name evidence="4" type="ORF">S01H1_63809</name>
</gene>
<keyword evidence="3" id="KW-0862">Zinc</keyword>
<evidence type="ECO:0000256" key="2">
    <source>
        <dbReference type="ARBA" id="ARBA00022723"/>
    </source>
</evidence>
<reference evidence="4" key="1">
    <citation type="journal article" date="2014" name="Front. Microbiol.">
        <title>High frequency of phylogenetically diverse reductive dehalogenase-homologous genes in deep subseafloor sedimentary metagenomes.</title>
        <authorList>
            <person name="Kawai M."/>
            <person name="Futagami T."/>
            <person name="Toyoda A."/>
            <person name="Takaki Y."/>
            <person name="Nishi S."/>
            <person name="Hori S."/>
            <person name="Arai W."/>
            <person name="Tsubouchi T."/>
            <person name="Morono Y."/>
            <person name="Uchiyama I."/>
            <person name="Ito T."/>
            <person name="Fujiyama A."/>
            <person name="Inagaki F."/>
            <person name="Takami H."/>
        </authorList>
    </citation>
    <scope>NUCLEOTIDE SEQUENCE</scope>
    <source>
        <strain evidence="4">Expedition CK06-06</strain>
    </source>
</reference>
<dbReference type="PIRSF" id="PIRSF004761">
    <property type="entry name" value="Hydrgn_mat_HypA"/>
    <property type="match status" value="1"/>
</dbReference>
<proteinExistence type="inferred from homology"/>
<dbReference type="GO" id="GO:0051604">
    <property type="term" value="P:protein maturation"/>
    <property type="evidence" value="ECO:0007669"/>
    <property type="project" value="InterPro"/>
</dbReference>
<organism evidence="4">
    <name type="scientific">marine sediment metagenome</name>
    <dbReference type="NCBI Taxonomy" id="412755"/>
    <lineage>
        <taxon>unclassified sequences</taxon>
        <taxon>metagenomes</taxon>
        <taxon>ecological metagenomes</taxon>
    </lineage>
</organism>
<name>X0XTA0_9ZZZZ</name>
<dbReference type="GO" id="GO:0008270">
    <property type="term" value="F:zinc ion binding"/>
    <property type="evidence" value="ECO:0007669"/>
    <property type="project" value="TreeGrafter"/>
</dbReference>
<evidence type="ECO:0000313" key="4">
    <source>
        <dbReference type="EMBL" id="GAG38542.1"/>
    </source>
</evidence>
<evidence type="ECO:0000256" key="1">
    <source>
        <dbReference type="ARBA" id="ARBA00022596"/>
    </source>
</evidence>
<dbReference type="AlphaFoldDB" id="X0XTA0"/>
<keyword evidence="1" id="KW-0533">Nickel</keyword>
<dbReference type="NCBIfam" id="TIGR00100">
    <property type="entry name" value="hypA"/>
    <property type="match status" value="1"/>
</dbReference>
<dbReference type="EMBL" id="BARS01042017">
    <property type="protein sequence ID" value="GAG38542.1"/>
    <property type="molecule type" value="Genomic_DNA"/>
</dbReference>
<evidence type="ECO:0008006" key="5">
    <source>
        <dbReference type="Google" id="ProtNLM"/>
    </source>
</evidence>
<keyword evidence="2" id="KW-0479">Metal-binding</keyword>
<comment type="caution">
    <text evidence="4">The sequence shown here is derived from an EMBL/GenBank/DDBJ whole genome shotgun (WGS) entry which is preliminary data.</text>
</comment>
<dbReference type="Gene3D" id="3.30.2320.80">
    <property type="match status" value="1"/>
</dbReference>
<dbReference type="Pfam" id="PF01155">
    <property type="entry name" value="HypA"/>
    <property type="match status" value="1"/>
</dbReference>
<accession>X0XTA0</accession>
<sequence>MHELGITESIIDIVLDKAKEAGATRITEISLVVGELSGFVPDCIQFYFDFLSRDSIAEGASLYFESAPAQFRCRTCSAVFQPNDSSSDCLECGSHGVEVAGGRELYVKSMEVE</sequence>